<dbReference type="AlphaFoldDB" id="X5MMA1"/>
<feature type="region of interest" description="Disordered" evidence="1">
    <location>
        <begin position="72"/>
        <end position="98"/>
    </location>
</feature>
<gene>
    <name evidence="2" type="ORF">BN1012_Phect862</name>
</gene>
<feature type="compositionally biased region" description="Polar residues" evidence="1">
    <location>
        <begin position="82"/>
        <end position="91"/>
    </location>
</feature>
<dbReference type="KEGG" id="pect:BN1012_Phect862"/>
<dbReference type="HOGENOM" id="CLU_2328569_0_0_5"/>
<proteinExistence type="predicted"/>
<protein>
    <submittedName>
        <fullName evidence="2">Uncharacterized protein</fullName>
    </submittedName>
</protein>
<evidence type="ECO:0000313" key="2">
    <source>
        <dbReference type="EMBL" id="CDO59076.1"/>
    </source>
</evidence>
<evidence type="ECO:0000313" key="3">
    <source>
        <dbReference type="Proteomes" id="UP000032160"/>
    </source>
</evidence>
<sequence>MALDPELVDELLPTVLANNGNASAVAETVLAADSGDATVLALAEALEGAGYTDVEAIILAAAQEVGTTINTAAIPSGPGRQSDINQFSSSDPPTPSGS</sequence>
<evidence type="ECO:0000256" key="1">
    <source>
        <dbReference type="SAM" id="MobiDB-lite"/>
    </source>
</evidence>
<dbReference type="Proteomes" id="UP000032160">
    <property type="component" value="Chromosome I"/>
</dbReference>
<organism evidence="2 3">
    <name type="scientific">Candidatus Phaeomarinibacter ectocarpi</name>
    <dbReference type="NCBI Taxonomy" id="1458461"/>
    <lineage>
        <taxon>Bacteria</taxon>
        <taxon>Pseudomonadati</taxon>
        <taxon>Pseudomonadota</taxon>
        <taxon>Alphaproteobacteria</taxon>
        <taxon>Hyphomicrobiales</taxon>
        <taxon>Parvibaculaceae</taxon>
        <taxon>Candidatus Phaeomarinibacter</taxon>
    </lineage>
</organism>
<keyword evidence="3" id="KW-1185">Reference proteome</keyword>
<name>X5MMA1_9HYPH</name>
<dbReference type="EMBL" id="HG966617">
    <property type="protein sequence ID" value="CDO59076.1"/>
    <property type="molecule type" value="Genomic_DNA"/>
</dbReference>
<accession>X5MMA1</accession>
<reference evidence="2 3" key="1">
    <citation type="journal article" date="2014" name="Front. Genet.">
        <title>Genome and metabolic network of "Candidatus Phaeomarinobacter ectocarpi" Ec32, a new candidate genus of Alphaproteobacteria frequently associated with brown algae.</title>
        <authorList>
            <person name="Dittami S.M."/>
            <person name="Barbeyron T."/>
            <person name="Boyen C."/>
            <person name="Cambefort J."/>
            <person name="Collet G."/>
            <person name="Delage L."/>
            <person name="Gobet A."/>
            <person name="Groisillier A."/>
            <person name="Leblanc C."/>
            <person name="Michel G."/>
            <person name="Scornet D."/>
            <person name="Siegel A."/>
            <person name="Tapia J.E."/>
            <person name="Tonon T."/>
        </authorList>
    </citation>
    <scope>NUCLEOTIDE SEQUENCE [LARGE SCALE GENOMIC DNA]</scope>
    <source>
        <strain evidence="2 3">Ec32</strain>
    </source>
</reference>